<name>A0A834SD66_9FABA</name>
<gene>
    <name evidence="2" type="ORF">G2W53_041051</name>
</gene>
<sequence>MLAGMEQDTCLDLPCCRFDFSCKFSRAAIPSVRQSLASSRSTKGRYGVPGDPRGAIDMASSDVAVSPSFGELDYRPEKGIAEDPAAVKEDVAPRTKAIEEAEEVRMSEKEGEQSPKNDEASPKEELPTSEKIEGSSSVQETPAHEDPPPES</sequence>
<feature type="region of interest" description="Disordered" evidence="1">
    <location>
        <begin position="35"/>
        <end position="151"/>
    </location>
</feature>
<proteinExistence type="predicted"/>
<evidence type="ECO:0000313" key="2">
    <source>
        <dbReference type="EMBL" id="KAF7801940.1"/>
    </source>
</evidence>
<dbReference type="AlphaFoldDB" id="A0A834SD66"/>
<feature type="compositionally biased region" description="Basic and acidic residues" evidence="1">
    <location>
        <begin position="72"/>
        <end position="133"/>
    </location>
</feature>
<protein>
    <submittedName>
        <fullName evidence="2">Uncharacterized protein</fullName>
    </submittedName>
</protein>
<evidence type="ECO:0000313" key="3">
    <source>
        <dbReference type="Proteomes" id="UP000634136"/>
    </source>
</evidence>
<dbReference type="EMBL" id="JAAIUW010000013">
    <property type="protein sequence ID" value="KAF7801940.1"/>
    <property type="molecule type" value="Genomic_DNA"/>
</dbReference>
<evidence type="ECO:0000256" key="1">
    <source>
        <dbReference type="SAM" id="MobiDB-lite"/>
    </source>
</evidence>
<accession>A0A834SD66</accession>
<comment type="caution">
    <text evidence="2">The sequence shown here is derived from an EMBL/GenBank/DDBJ whole genome shotgun (WGS) entry which is preliminary data.</text>
</comment>
<keyword evidence="3" id="KW-1185">Reference proteome</keyword>
<organism evidence="2 3">
    <name type="scientific">Senna tora</name>
    <dbReference type="NCBI Taxonomy" id="362788"/>
    <lineage>
        <taxon>Eukaryota</taxon>
        <taxon>Viridiplantae</taxon>
        <taxon>Streptophyta</taxon>
        <taxon>Embryophyta</taxon>
        <taxon>Tracheophyta</taxon>
        <taxon>Spermatophyta</taxon>
        <taxon>Magnoliopsida</taxon>
        <taxon>eudicotyledons</taxon>
        <taxon>Gunneridae</taxon>
        <taxon>Pentapetalae</taxon>
        <taxon>rosids</taxon>
        <taxon>fabids</taxon>
        <taxon>Fabales</taxon>
        <taxon>Fabaceae</taxon>
        <taxon>Caesalpinioideae</taxon>
        <taxon>Cassia clade</taxon>
        <taxon>Senna</taxon>
    </lineage>
</organism>
<dbReference type="Proteomes" id="UP000634136">
    <property type="component" value="Unassembled WGS sequence"/>
</dbReference>
<feature type="compositionally biased region" description="Basic and acidic residues" evidence="1">
    <location>
        <begin position="142"/>
        <end position="151"/>
    </location>
</feature>
<reference evidence="2" key="1">
    <citation type="submission" date="2020-09" db="EMBL/GenBank/DDBJ databases">
        <title>Genome-Enabled Discovery of Anthraquinone Biosynthesis in Senna tora.</title>
        <authorList>
            <person name="Kang S.-H."/>
            <person name="Pandey R.P."/>
            <person name="Lee C.-M."/>
            <person name="Sim J.-S."/>
            <person name="Jeong J.-T."/>
            <person name="Choi B.-S."/>
            <person name="Jung M."/>
            <person name="Ginzburg D."/>
            <person name="Zhao K."/>
            <person name="Won S.Y."/>
            <person name="Oh T.-J."/>
            <person name="Yu Y."/>
            <person name="Kim N.-H."/>
            <person name="Lee O.R."/>
            <person name="Lee T.-H."/>
            <person name="Bashyal P."/>
            <person name="Kim T.-S."/>
            <person name="Lee W.-H."/>
            <person name="Kawkins C."/>
            <person name="Kim C.-K."/>
            <person name="Kim J.S."/>
            <person name="Ahn B.O."/>
            <person name="Rhee S.Y."/>
            <person name="Sohng J.K."/>
        </authorList>
    </citation>
    <scope>NUCLEOTIDE SEQUENCE</scope>
    <source>
        <tissue evidence="2">Leaf</tissue>
    </source>
</reference>